<feature type="non-terminal residue" evidence="2">
    <location>
        <position position="1"/>
    </location>
</feature>
<comment type="caution">
    <text evidence="2">The sequence shown here is derived from an EMBL/GenBank/DDBJ whole genome shotgun (WGS) entry which is preliminary data.</text>
</comment>
<dbReference type="Proteomes" id="UP000760494">
    <property type="component" value="Unassembled WGS sequence"/>
</dbReference>
<name>A0A9Q9U776_FUSFU</name>
<reference evidence="2" key="1">
    <citation type="submission" date="2019-05" db="EMBL/GenBank/DDBJ databases">
        <authorList>
            <person name="Piombo E."/>
        </authorList>
    </citation>
    <scope>NUCLEOTIDE SEQUENCE</scope>
    <source>
        <strain evidence="2">C2S</strain>
    </source>
</reference>
<evidence type="ECO:0000313" key="3">
    <source>
        <dbReference type="Proteomes" id="UP000760494"/>
    </source>
</evidence>
<dbReference type="AlphaFoldDB" id="A0A9Q9U776"/>
<protein>
    <submittedName>
        <fullName evidence="2">Uncharacterized protein</fullName>
    </submittedName>
</protein>
<feature type="region of interest" description="Disordered" evidence="1">
    <location>
        <begin position="83"/>
        <end position="107"/>
    </location>
</feature>
<proteinExistence type="predicted"/>
<feature type="compositionally biased region" description="Basic and acidic residues" evidence="1">
    <location>
        <begin position="83"/>
        <end position="97"/>
    </location>
</feature>
<dbReference type="EMBL" id="CABFJX010000019">
    <property type="protein sequence ID" value="VTT58412.1"/>
    <property type="molecule type" value="Genomic_DNA"/>
</dbReference>
<gene>
    <name evidence="2" type="ORF">C2S_13868</name>
</gene>
<evidence type="ECO:0000313" key="2">
    <source>
        <dbReference type="EMBL" id="VTT58412.1"/>
    </source>
</evidence>
<organism evidence="2 3">
    <name type="scientific">Fusarium fujikuroi</name>
    <name type="common">Bakanae and foot rot disease fungus</name>
    <name type="synonym">Gibberella fujikuroi</name>
    <dbReference type="NCBI Taxonomy" id="5127"/>
    <lineage>
        <taxon>Eukaryota</taxon>
        <taxon>Fungi</taxon>
        <taxon>Dikarya</taxon>
        <taxon>Ascomycota</taxon>
        <taxon>Pezizomycotina</taxon>
        <taxon>Sordariomycetes</taxon>
        <taxon>Hypocreomycetidae</taxon>
        <taxon>Hypocreales</taxon>
        <taxon>Nectriaceae</taxon>
        <taxon>Fusarium</taxon>
        <taxon>Fusarium fujikuroi species complex</taxon>
    </lineage>
</organism>
<evidence type="ECO:0000256" key="1">
    <source>
        <dbReference type="SAM" id="MobiDB-lite"/>
    </source>
</evidence>
<sequence length="107" mass="11962">MIKSQSLLRNAPMRISSLGTSRNAFNRGREIPESRGPLDMQTWCANGYVTLSIPVFDALFLKCGCYEQDRSLGKVEMKEGFHRQSDIGDSNPMKHGDILSQGVSRLI</sequence>
<accession>A0A9Q9U776</accession>